<dbReference type="Proteomes" id="UP001163603">
    <property type="component" value="Chromosome 8"/>
</dbReference>
<sequence>MATILNFLVAILFLSFISRGYCQCGASDISVTEFRTGFTVQNKLQWRVIIQNPCRCDVWNLTMNCAGFQSAQKIDPSVLSKSGDYCLINGGKPIFASSSFSFNYAWDTTITWDAVSLNVACS</sequence>
<comment type="caution">
    <text evidence="1">The sequence shown here is derived from an EMBL/GenBank/DDBJ whole genome shotgun (WGS) entry which is preliminary data.</text>
</comment>
<evidence type="ECO:0000313" key="1">
    <source>
        <dbReference type="EMBL" id="KAJ0031008.1"/>
    </source>
</evidence>
<evidence type="ECO:0000313" key="2">
    <source>
        <dbReference type="Proteomes" id="UP001163603"/>
    </source>
</evidence>
<protein>
    <submittedName>
        <fullName evidence="1">Uncharacterized protein</fullName>
    </submittedName>
</protein>
<name>A0ACC0Y911_9ROSI</name>
<keyword evidence="2" id="KW-1185">Reference proteome</keyword>
<dbReference type="EMBL" id="CM047743">
    <property type="protein sequence ID" value="KAJ0031008.1"/>
    <property type="molecule type" value="Genomic_DNA"/>
</dbReference>
<organism evidence="1 2">
    <name type="scientific">Pistacia integerrima</name>
    <dbReference type="NCBI Taxonomy" id="434235"/>
    <lineage>
        <taxon>Eukaryota</taxon>
        <taxon>Viridiplantae</taxon>
        <taxon>Streptophyta</taxon>
        <taxon>Embryophyta</taxon>
        <taxon>Tracheophyta</taxon>
        <taxon>Spermatophyta</taxon>
        <taxon>Magnoliopsida</taxon>
        <taxon>eudicotyledons</taxon>
        <taxon>Gunneridae</taxon>
        <taxon>Pentapetalae</taxon>
        <taxon>rosids</taxon>
        <taxon>malvids</taxon>
        <taxon>Sapindales</taxon>
        <taxon>Anacardiaceae</taxon>
        <taxon>Pistacia</taxon>
    </lineage>
</organism>
<reference evidence="2" key="1">
    <citation type="journal article" date="2023" name="G3 (Bethesda)">
        <title>Genome assembly and association tests identify interacting loci associated with vigor, precocity, and sex in interspecific pistachio rootstocks.</title>
        <authorList>
            <person name="Palmer W."/>
            <person name="Jacygrad E."/>
            <person name="Sagayaradj S."/>
            <person name="Cavanaugh K."/>
            <person name="Han R."/>
            <person name="Bertier L."/>
            <person name="Beede B."/>
            <person name="Kafkas S."/>
            <person name="Golino D."/>
            <person name="Preece J."/>
            <person name="Michelmore R."/>
        </authorList>
    </citation>
    <scope>NUCLEOTIDE SEQUENCE [LARGE SCALE GENOMIC DNA]</scope>
</reference>
<accession>A0ACC0Y911</accession>
<proteinExistence type="predicted"/>
<gene>
    <name evidence="1" type="ORF">Pint_12445</name>
</gene>